<organism evidence="1 2">
    <name type="scientific">Poecilia mexicana</name>
    <dbReference type="NCBI Taxonomy" id="48701"/>
    <lineage>
        <taxon>Eukaryota</taxon>
        <taxon>Metazoa</taxon>
        <taxon>Chordata</taxon>
        <taxon>Craniata</taxon>
        <taxon>Vertebrata</taxon>
        <taxon>Euteleostomi</taxon>
        <taxon>Actinopterygii</taxon>
        <taxon>Neopterygii</taxon>
        <taxon>Teleostei</taxon>
        <taxon>Neoteleostei</taxon>
        <taxon>Acanthomorphata</taxon>
        <taxon>Ovalentaria</taxon>
        <taxon>Atherinomorphae</taxon>
        <taxon>Cyprinodontiformes</taxon>
        <taxon>Poeciliidae</taxon>
        <taxon>Poeciliinae</taxon>
        <taxon>Poecilia</taxon>
    </lineage>
</organism>
<dbReference type="Ensembl" id="ENSPMET00000010210.1">
    <property type="protein sequence ID" value="ENSPMEP00000023419.1"/>
    <property type="gene ID" value="ENSPMEG00000005014.1"/>
</dbReference>
<dbReference type="AlphaFoldDB" id="A0A3B3Y7W6"/>
<evidence type="ECO:0000313" key="1">
    <source>
        <dbReference type="Ensembl" id="ENSPMEP00000023419.1"/>
    </source>
</evidence>
<name>A0A3B3Y7W6_9TELE</name>
<protein>
    <submittedName>
        <fullName evidence="1">Uncharacterized protein</fullName>
    </submittedName>
</protein>
<reference evidence="1" key="1">
    <citation type="submission" date="2025-08" db="UniProtKB">
        <authorList>
            <consortium name="Ensembl"/>
        </authorList>
    </citation>
    <scope>IDENTIFICATION</scope>
</reference>
<evidence type="ECO:0000313" key="2">
    <source>
        <dbReference type="Proteomes" id="UP000261480"/>
    </source>
</evidence>
<reference evidence="1" key="2">
    <citation type="submission" date="2025-09" db="UniProtKB">
        <authorList>
            <consortium name="Ensembl"/>
        </authorList>
    </citation>
    <scope>IDENTIFICATION</scope>
</reference>
<proteinExistence type="predicted"/>
<accession>A0A3B3Y7W6</accession>
<keyword evidence="2" id="KW-1185">Reference proteome</keyword>
<sequence>CYGTGGNPMYDLLKISARILYQRRNLHKHTNDPKHWTKPSCHWLHYSNMQLMQDHTGNLPMSYLRQA</sequence>
<dbReference type="Proteomes" id="UP000261480">
    <property type="component" value="Unplaced"/>
</dbReference>